<feature type="signal peptide" evidence="11">
    <location>
        <begin position="1"/>
        <end position="24"/>
    </location>
</feature>
<accession>A0A8C7ZVZ4</accession>
<dbReference type="SMART" id="SM00220">
    <property type="entry name" value="S_TKc"/>
    <property type="match status" value="1"/>
</dbReference>
<evidence type="ECO:0000259" key="12">
    <source>
        <dbReference type="PROSITE" id="PS50011"/>
    </source>
</evidence>
<dbReference type="Proteomes" id="UP000694383">
    <property type="component" value="Unplaced"/>
</dbReference>
<dbReference type="PANTHER" id="PTHR22984:SF23">
    <property type="entry name" value="SERINE_THREONINE-PROTEIN KINASE PIM-2"/>
    <property type="match status" value="1"/>
</dbReference>
<name>A0A8C7ZVZ4_9TELE</name>
<keyword evidence="7" id="KW-0067">ATP-binding</keyword>
<dbReference type="PROSITE" id="PS00108">
    <property type="entry name" value="PROTEIN_KINASE_ST"/>
    <property type="match status" value="1"/>
</dbReference>
<keyword evidence="6" id="KW-0418">Kinase</keyword>
<dbReference type="GeneTree" id="ENSGT00940000161689"/>
<dbReference type="SUPFAM" id="SSF56112">
    <property type="entry name" value="Protein kinase-like (PK-like)"/>
    <property type="match status" value="1"/>
</dbReference>
<feature type="chain" id="PRO_5034344403" description="non-specific serine/threonine protein kinase" evidence="11">
    <location>
        <begin position="25"/>
        <end position="347"/>
    </location>
</feature>
<proteinExistence type="inferred from homology"/>
<dbReference type="GO" id="GO:0005737">
    <property type="term" value="C:cytoplasm"/>
    <property type="evidence" value="ECO:0007669"/>
    <property type="project" value="TreeGrafter"/>
</dbReference>
<dbReference type="Gene3D" id="1.10.510.10">
    <property type="entry name" value="Transferase(Phosphotransferase) domain 1"/>
    <property type="match status" value="1"/>
</dbReference>
<dbReference type="AlphaFoldDB" id="A0A8C7ZVZ4"/>
<comment type="catalytic activity">
    <reaction evidence="8">
        <text>L-threonyl-[protein] + ATP = O-phospho-L-threonyl-[protein] + ADP + H(+)</text>
        <dbReference type="Rhea" id="RHEA:46608"/>
        <dbReference type="Rhea" id="RHEA-COMP:11060"/>
        <dbReference type="Rhea" id="RHEA-COMP:11605"/>
        <dbReference type="ChEBI" id="CHEBI:15378"/>
        <dbReference type="ChEBI" id="CHEBI:30013"/>
        <dbReference type="ChEBI" id="CHEBI:30616"/>
        <dbReference type="ChEBI" id="CHEBI:61977"/>
        <dbReference type="ChEBI" id="CHEBI:456216"/>
        <dbReference type="EC" id="2.7.11.1"/>
    </reaction>
</comment>
<keyword evidence="5" id="KW-0547">Nucleotide-binding</keyword>
<comment type="similarity">
    <text evidence="1">Belongs to the protein kinase superfamily. CAMK Ser/Thr protein kinase family. PIM subfamily.</text>
</comment>
<dbReference type="EC" id="2.7.11.1" evidence="2"/>
<keyword evidence="11" id="KW-0732">Signal</keyword>
<dbReference type="InterPro" id="IPR051138">
    <property type="entry name" value="PIM_Ser/Thr_kinase"/>
</dbReference>
<evidence type="ECO:0000313" key="14">
    <source>
        <dbReference type="Proteomes" id="UP000694383"/>
    </source>
</evidence>
<comment type="catalytic activity">
    <reaction evidence="9">
        <text>L-seryl-[protein] + ATP = O-phospho-L-seryl-[protein] + ADP + H(+)</text>
        <dbReference type="Rhea" id="RHEA:17989"/>
        <dbReference type="Rhea" id="RHEA-COMP:9863"/>
        <dbReference type="Rhea" id="RHEA-COMP:11604"/>
        <dbReference type="ChEBI" id="CHEBI:15378"/>
        <dbReference type="ChEBI" id="CHEBI:29999"/>
        <dbReference type="ChEBI" id="CHEBI:30616"/>
        <dbReference type="ChEBI" id="CHEBI:83421"/>
        <dbReference type="ChEBI" id="CHEBI:456216"/>
        <dbReference type="EC" id="2.7.11.1"/>
    </reaction>
</comment>
<protein>
    <recommendedName>
        <fullName evidence="2">non-specific serine/threonine protein kinase</fullName>
        <ecNumber evidence="2">2.7.11.1</ecNumber>
    </recommendedName>
</protein>
<evidence type="ECO:0000256" key="7">
    <source>
        <dbReference type="ARBA" id="ARBA00022840"/>
    </source>
</evidence>
<evidence type="ECO:0000256" key="10">
    <source>
        <dbReference type="SAM" id="MobiDB-lite"/>
    </source>
</evidence>
<organism evidence="13 14">
    <name type="scientific">Oryzias sinensis</name>
    <name type="common">Chinese medaka</name>
    <dbReference type="NCBI Taxonomy" id="183150"/>
    <lineage>
        <taxon>Eukaryota</taxon>
        <taxon>Metazoa</taxon>
        <taxon>Chordata</taxon>
        <taxon>Craniata</taxon>
        <taxon>Vertebrata</taxon>
        <taxon>Euteleostomi</taxon>
        <taxon>Actinopterygii</taxon>
        <taxon>Neopterygii</taxon>
        <taxon>Teleostei</taxon>
        <taxon>Neoteleostei</taxon>
        <taxon>Acanthomorphata</taxon>
        <taxon>Ovalentaria</taxon>
        <taxon>Atherinomorphae</taxon>
        <taxon>Beloniformes</taxon>
        <taxon>Adrianichthyidae</taxon>
        <taxon>Oryziinae</taxon>
        <taxon>Oryzias</taxon>
    </lineage>
</organism>
<dbReference type="GO" id="GO:0005524">
    <property type="term" value="F:ATP binding"/>
    <property type="evidence" value="ECO:0007669"/>
    <property type="project" value="UniProtKB-KW"/>
</dbReference>
<keyword evidence="3" id="KW-0723">Serine/threonine-protein kinase</keyword>
<feature type="domain" description="Protein kinase" evidence="12">
    <location>
        <begin position="71"/>
        <end position="327"/>
    </location>
</feature>
<evidence type="ECO:0000256" key="5">
    <source>
        <dbReference type="ARBA" id="ARBA00022741"/>
    </source>
</evidence>
<dbReference type="InterPro" id="IPR008271">
    <property type="entry name" value="Ser/Thr_kinase_AS"/>
</dbReference>
<evidence type="ECO:0000256" key="4">
    <source>
        <dbReference type="ARBA" id="ARBA00022679"/>
    </source>
</evidence>
<keyword evidence="14" id="KW-1185">Reference proteome</keyword>
<evidence type="ECO:0000313" key="13">
    <source>
        <dbReference type="Ensembl" id="ENSOSIP00000046958.1"/>
    </source>
</evidence>
<dbReference type="Ensembl" id="ENSOSIT00000049357.1">
    <property type="protein sequence ID" value="ENSOSIP00000046958.1"/>
    <property type="gene ID" value="ENSOSIG00000022244.1"/>
</dbReference>
<evidence type="ECO:0000256" key="9">
    <source>
        <dbReference type="ARBA" id="ARBA00048679"/>
    </source>
</evidence>
<keyword evidence="4" id="KW-0808">Transferase</keyword>
<reference evidence="13" key="1">
    <citation type="submission" date="2025-08" db="UniProtKB">
        <authorList>
            <consortium name="Ensembl"/>
        </authorList>
    </citation>
    <scope>IDENTIFICATION</scope>
</reference>
<dbReference type="InterPro" id="IPR000719">
    <property type="entry name" value="Prot_kinase_dom"/>
</dbReference>
<evidence type="ECO:0000256" key="1">
    <source>
        <dbReference type="ARBA" id="ARBA00005505"/>
    </source>
</evidence>
<dbReference type="GO" id="GO:0004674">
    <property type="term" value="F:protein serine/threonine kinase activity"/>
    <property type="evidence" value="ECO:0007669"/>
    <property type="project" value="UniProtKB-KW"/>
</dbReference>
<sequence length="347" mass="40049">MKTFGGMLLFGWIFLFFYLKFCVAKKDPPLCSLPPRKGALPQSVPLRRSARQRRVRFRVFRPQGVRWTAGEAAPLPLCAGNPAHRLTCRLTLSVFQVAIKQIPIDRVQQWARLPGEFRSVPMEIALLQRLSDGEGHSGIVRMLDWFEVEGRGFMLVMERPPQCQDLFDFITERGALPEHLARRFLRRIVEALQFTHAHAVVHRDIKDENIVVDTRTLEVKIVDFGSGALLKETPYCEFEGTRVYSPPEWIESRSYEAVPLTVWSLGVLLFDMVCGDIPFEQDREIVKATPIFTRRVSKDCRALVRWCLSYQPEERPSLEEMLSHPWMQRGDEEEDEEEHSSLPTPSL</sequence>
<feature type="region of interest" description="Disordered" evidence="10">
    <location>
        <begin position="318"/>
        <end position="347"/>
    </location>
</feature>
<dbReference type="PROSITE" id="PS50011">
    <property type="entry name" value="PROTEIN_KINASE_DOM"/>
    <property type="match status" value="1"/>
</dbReference>
<dbReference type="Gene3D" id="3.30.200.20">
    <property type="entry name" value="Phosphorylase Kinase, domain 1"/>
    <property type="match status" value="1"/>
</dbReference>
<evidence type="ECO:0000256" key="6">
    <source>
        <dbReference type="ARBA" id="ARBA00022777"/>
    </source>
</evidence>
<dbReference type="InterPro" id="IPR011009">
    <property type="entry name" value="Kinase-like_dom_sf"/>
</dbReference>
<dbReference type="Pfam" id="PF00069">
    <property type="entry name" value="Pkinase"/>
    <property type="match status" value="1"/>
</dbReference>
<dbReference type="PANTHER" id="PTHR22984">
    <property type="entry name" value="SERINE/THREONINE-PROTEIN KINASE PIM"/>
    <property type="match status" value="1"/>
</dbReference>
<evidence type="ECO:0000256" key="11">
    <source>
        <dbReference type="SAM" id="SignalP"/>
    </source>
</evidence>
<evidence type="ECO:0000256" key="2">
    <source>
        <dbReference type="ARBA" id="ARBA00012513"/>
    </source>
</evidence>
<evidence type="ECO:0000256" key="8">
    <source>
        <dbReference type="ARBA" id="ARBA00047899"/>
    </source>
</evidence>
<reference evidence="13" key="2">
    <citation type="submission" date="2025-09" db="UniProtKB">
        <authorList>
            <consortium name="Ensembl"/>
        </authorList>
    </citation>
    <scope>IDENTIFICATION</scope>
</reference>
<evidence type="ECO:0000256" key="3">
    <source>
        <dbReference type="ARBA" id="ARBA00022527"/>
    </source>
</evidence>